<accession>A0ABR5IYP9</accession>
<proteinExistence type="predicted"/>
<dbReference type="SUPFAM" id="SSF48452">
    <property type="entry name" value="TPR-like"/>
    <property type="match status" value="1"/>
</dbReference>
<sequence>MDPDNPVVRLCVQGMEAETRGADADARRLFVRAWETAADDYEACVAAHYVARHQSTARATLNWNAECLRRAELVADERVRGFFPSLHLNMARAHQELGDRESAREHFRLAARHLADAPPGPYGD</sequence>
<evidence type="ECO:0000313" key="2">
    <source>
        <dbReference type="Proteomes" id="UP000037020"/>
    </source>
</evidence>
<dbReference type="Proteomes" id="UP000037020">
    <property type="component" value="Unassembled WGS sequence"/>
</dbReference>
<evidence type="ECO:0000313" key="1">
    <source>
        <dbReference type="EMBL" id="KOG86227.1"/>
    </source>
</evidence>
<dbReference type="EMBL" id="LGUT01002965">
    <property type="protein sequence ID" value="KOG86227.1"/>
    <property type="molecule type" value="Genomic_DNA"/>
</dbReference>
<feature type="non-terminal residue" evidence="1">
    <location>
        <position position="124"/>
    </location>
</feature>
<dbReference type="Gene3D" id="1.25.40.10">
    <property type="entry name" value="Tetratricopeptide repeat domain"/>
    <property type="match status" value="1"/>
</dbReference>
<gene>
    <name evidence="1" type="ORF">ADK38_32235</name>
</gene>
<evidence type="ECO:0008006" key="3">
    <source>
        <dbReference type="Google" id="ProtNLM"/>
    </source>
</evidence>
<comment type="caution">
    <text evidence="1">The sequence shown here is derived from an EMBL/GenBank/DDBJ whole genome shotgun (WGS) entry which is preliminary data.</text>
</comment>
<organism evidence="1 2">
    <name type="scientific">Streptomyces varsoviensis</name>
    <dbReference type="NCBI Taxonomy" id="67373"/>
    <lineage>
        <taxon>Bacteria</taxon>
        <taxon>Bacillati</taxon>
        <taxon>Actinomycetota</taxon>
        <taxon>Actinomycetes</taxon>
        <taxon>Kitasatosporales</taxon>
        <taxon>Streptomycetaceae</taxon>
        <taxon>Streptomyces</taxon>
    </lineage>
</organism>
<name>A0ABR5IYP9_9ACTN</name>
<keyword evidence="2" id="KW-1185">Reference proteome</keyword>
<protein>
    <recommendedName>
        <fullName evidence="3">Tetratricopeptide repeat protein</fullName>
    </recommendedName>
</protein>
<dbReference type="InterPro" id="IPR011990">
    <property type="entry name" value="TPR-like_helical_dom_sf"/>
</dbReference>
<reference evidence="1 2" key="1">
    <citation type="submission" date="2015-07" db="EMBL/GenBank/DDBJ databases">
        <authorList>
            <person name="Ju K.-S."/>
            <person name="Doroghazi J.R."/>
            <person name="Metcalf W.W."/>
        </authorList>
    </citation>
    <scope>NUCLEOTIDE SEQUENCE [LARGE SCALE GENOMIC DNA]</scope>
    <source>
        <strain evidence="1 2">NRRL B-3589</strain>
    </source>
</reference>